<comment type="cofactor">
    <cofactor evidence="1 6">
        <name>FAD</name>
        <dbReference type="ChEBI" id="CHEBI:57692"/>
    </cofactor>
</comment>
<evidence type="ECO:0000313" key="10">
    <source>
        <dbReference type="Proteomes" id="UP000266673"/>
    </source>
</evidence>
<feature type="binding site" evidence="6">
    <location>
        <position position="159"/>
    </location>
    <ligand>
        <name>FAD</name>
        <dbReference type="ChEBI" id="CHEBI:57692"/>
    </ligand>
</feature>
<evidence type="ECO:0000256" key="2">
    <source>
        <dbReference type="ARBA" id="ARBA00006105"/>
    </source>
</evidence>
<evidence type="ECO:0008006" key="11">
    <source>
        <dbReference type="Google" id="ProtNLM"/>
    </source>
</evidence>
<dbReference type="InterPro" id="IPR039261">
    <property type="entry name" value="FNR_nucleotide-bd"/>
</dbReference>
<dbReference type="Proteomes" id="UP000266673">
    <property type="component" value="Unassembled WGS sequence"/>
</dbReference>
<keyword evidence="3 6" id="KW-0285">Flavoprotein</keyword>
<dbReference type="SUPFAM" id="SSF63380">
    <property type="entry name" value="Riboflavin synthase domain-like"/>
    <property type="match status" value="1"/>
</dbReference>
<sequence>MISKYIYHLQGKYTPQKTTTFATKIDILNSKYFLKVPIAQHTHSKLATQKLASMVIGKIERVEKDYISERFSMAASLDSQINSLSNDGNELLSNIDHIKFHRYKLTSKAMVNVNDKIPVMRFTFTKIYQCKNDNAEKFYPGNYVELFAKIKGQMITRQYCPLEGKFSKSFSIYVKIYPNGLLSQHLNKQLLGYEILIRGPFNFKLSPYKYIGFSPFPMKGSLLNPNCLDGCWNELYMIAGVGVIPMFQLIKYHLEQSAKHNNGIDNNKRMNLLYANDTVEDIIDGILLEDLALTSRGQFTVTYCLSNPPEEWKGLIGILDLNLLSEWLSKMGCETSPYSEQHQSPSNTGNIFLSNSVRNIGYNDVYNIEDDQKNSKRSFVSSLTQINKTFHTIQPSMRSSKTSLQLEREISDDFNNKFTLKNEVSKKNSQPSINLNTLPSALRTGDLQASTSRSSLAITTPGNGTINNENEIESTPRDISLSGEISSLFDQNSRNNFFHRKIIVGGQNEMIKVVEHALYNMGYNEHDMILLYS</sequence>
<organism evidence="9 10">
    <name type="scientific">Gigaspora rosea</name>
    <dbReference type="NCBI Taxonomy" id="44941"/>
    <lineage>
        <taxon>Eukaryota</taxon>
        <taxon>Fungi</taxon>
        <taxon>Fungi incertae sedis</taxon>
        <taxon>Mucoromycota</taxon>
        <taxon>Glomeromycotina</taxon>
        <taxon>Glomeromycetes</taxon>
        <taxon>Diversisporales</taxon>
        <taxon>Gigasporaceae</taxon>
        <taxon>Gigaspora</taxon>
    </lineage>
</organism>
<feature type="domain" description="Oxidoreductase FAD/NAD(P)-binding" evidence="7">
    <location>
        <begin position="239"/>
        <end position="329"/>
    </location>
</feature>
<dbReference type="OrthoDB" id="823504at2759"/>
<proteinExistence type="inferred from homology"/>
<dbReference type="Pfam" id="PF00175">
    <property type="entry name" value="NAD_binding_1"/>
    <property type="match status" value="1"/>
</dbReference>
<keyword evidence="10" id="KW-1185">Reference proteome</keyword>
<feature type="binding site" evidence="6">
    <location>
        <position position="183"/>
    </location>
    <ligand>
        <name>FAD</name>
        <dbReference type="ChEBI" id="CHEBI:57692"/>
    </ligand>
</feature>
<gene>
    <name evidence="9" type="ORF">C2G38_1453679</name>
</gene>
<dbReference type="GO" id="GO:0016491">
    <property type="term" value="F:oxidoreductase activity"/>
    <property type="evidence" value="ECO:0007669"/>
    <property type="project" value="UniProtKB-KW"/>
</dbReference>
<evidence type="ECO:0000256" key="4">
    <source>
        <dbReference type="ARBA" id="ARBA00022827"/>
    </source>
</evidence>
<dbReference type="EMBL" id="QKWP01000625">
    <property type="protein sequence ID" value="RIB17167.1"/>
    <property type="molecule type" value="Genomic_DNA"/>
</dbReference>
<feature type="binding site" evidence="6">
    <location>
        <position position="157"/>
    </location>
    <ligand>
        <name>FAD</name>
        <dbReference type="ChEBI" id="CHEBI:57692"/>
    </ligand>
</feature>
<name>A0A397V737_9GLOM</name>
<evidence type="ECO:0000256" key="3">
    <source>
        <dbReference type="ARBA" id="ARBA00022630"/>
    </source>
</evidence>
<evidence type="ECO:0000313" key="9">
    <source>
        <dbReference type="EMBL" id="RIB17167.1"/>
    </source>
</evidence>
<feature type="domain" description="Flavoprotein pyridine nucleotide cytochrome reductase-like FAD-binding" evidence="8">
    <location>
        <begin position="133"/>
        <end position="201"/>
    </location>
</feature>
<dbReference type="InterPro" id="IPR001834">
    <property type="entry name" value="CBR-like"/>
</dbReference>
<dbReference type="Pfam" id="PF00970">
    <property type="entry name" value="FAD_binding_6"/>
    <property type="match status" value="1"/>
</dbReference>
<evidence type="ECO:0000259" key="8">
    <source>
        <dbReference type="Pfam" id="PF00970"/>
    </source>
</evidence>
<protein>
    <recommendedName>
        <fullName evidence="11">FAD-binding FR-type domain-containing protein</fullName>
    </recommendedName>
</protein>
<keyword evidence="4 6" id="KW-0274">FAD</keyword>
<dbReference type="Gene3D" id="2.40.30.10">
    <property type="entry name" value="Translation factors"/>
    <property type="match status" value="1"/>
</dbReference>
<dbReference type="Gene3D" id="3.40.50.80">
    <property type="entry name" value="Nucleotide-binding domain of ferredoxin-NADP reductase (FNR) module"/>
    <property type="match status" value="1"/>
</dbReference>
<dbReference type="PANTHER" id="PTHR19370">
    <property type="entry name" value="NADH-CYTOCHROME B5 REDUCTASE"/>
    <property type="match status" value="1"/>
</dbReference>
<evidence type="ECO:0000259" key="7">
    <source>
        <dbReference type="Pfam" id="PF00175"/>
    </source>
</evidence>
<comment type="caution">
    <text evidence="9">The sequence shown here is derived from an EMBL/GenBank/DDBJ whole genome shotgun (WGS) entry which is preliminary data.</text>
</comment>
<accession>A0A397V737</accession>
<dbReference type="InterPro" id="IPR008333">
    <property type="entry name" value="Cbr1-like_FAD-bd_dom"/>
</dbReference>
<dbReference type="PANTHER" id="PTHR19370:SF184">
    <property type="entry name" value="NADH-CYTOCHROME B5 REDUCTASE-LIKE"/>
    <property type="match status" value="1"/>
</dbReference>
<keyword evidence="5" id="KW-0560">Oxidoreductase</keyword>
<dbReference type="CDD" id="cd06183">
    <property type="entry name" value="cyt_b5_reduct_like"/>
    <property type="match status" value="1"/>
</dbReference>
<dbReference type="InterPro" id="IPR001433">
    <property type="entry name" value="OxRdtase_FAD/NAD-bd"/>
</dbReference>
<comment type="similarity">
    <text evidence="2">Belongs to the flavoprotein pyridine nucleotide cytochrome reductase family.</text>
</comment>
<evidence type="ECO:0000256" key="5">
    <source>
        <dbReference type="ARBA" id="ARBA00023002"/>
    </source>
</evidence>
<dbReference type="InterPro" id="IPR017938">
    <property type="entry name" value="Riboflavin_synthase-like_b-brl"/>
</dbReference>
<dbReference type="SUPFAM" id="SSF52343">
    <property type="entry name" value="Ferredoxin reductase-like, C-terminal NADP-linked domain"/>
    <property type="match status" value="1"/>
</dbReference>
<feature type="binding site" evidence="6">
    <location>
        <position position="175"/>
    </location>
    <ligand>
        <name>FAD</name>
        <dbReference type="ChEBI" id="CHEBI:57692"/>
    </ligand>
</feature>
<dbReference type="STRING" id="44941.A0A397V737"/>
<dbReference type="AlphaFoldDB" id="A0A397V737"/>
<reference evidence="9 10" key="1">
    <citation type="submission" date="2018-06" db="EMBL/GenBank/DDBJ databases">
        <title>Comparative genomics reveals the genomic features of Rhizophagus irregularis, R. cerebriforme, R. diaphanum and Gigaspora rosea, and their symbiotic lifestyle signature.</title>
        <authorList>
            <person name="Morin E."/>
            <person name="San Clemente H."/>
            <person name="Chen E.C.H."/>
            <person name="De La Providencia I."/>
            <person name="Hainaut M."/>
            <person name="Kuo A."/>
            <person name="Kohler A."/>
            <person name="Murat C."/>
            <person name="Tang N."/>
            <person name="Roy S."/>
            <person name="Loubradou J."/>
            <person name="Henrissat B."/>
            <person name="Grigoriev I.V."/>
            <person name="Corradi N."/>
            <person name="Roux C."/>
            <person name="Martin F.M."/>
        </authorList>
    </citation>
    <scope>NUCLEOTIDE SEQUENCE [LARGE SCALE GENOMIC DNA]</scope>
    <source>
        <strain evidence="9 10">DAOM 194757</strain>
    </source>
</reference>
<evidence type="ECO:0000256" key="6">
    <source>
        <dbReference type="PIRSR" id="PIRSR601834-1"/>
    </source>
</evidence>
<evidence type="ECO:0000256" key="1">
    <source>
        <dbReference type="ARBA" id="ARBA00001974"/>
    </source>
</evidence>